<keyword evidence="2" id="KW-1185">Reference proteome</keyword>
<evidence type="ECO:0000313" key="1">
    <source>
        <dbReference type="EMBL" id="KAI8547267.1"/>
    </source>
</evidence>
<gene>
    <name evidence="1" type="ORF">RHMOL_Rhmol07G0181400</name>
</gene>
<name>A0ACC0N1S3_RHOML</name>
<reference evidence="1" key="1">
    <citation type="submission" date="2022-02" db="EMBL/GenBank/DDBJ databases">
        <title>Plant Genome Project.</title>
        <authorList>
            <person name="Zhang R.-G."/>
        </authorList>
    </citation>
    <scope>NUCLEOTIDE SEQUENCE</scope>
    <source>
        <strain evidence="1">AT1</strain>
    </source>
</reference>
<organism evidence="1 2">
    <name type="scientific">Rhododendron molle</name>
    <name type="common">Chinese azalea</name>
    <name type="synonym">Azalea mollis</name>
    <dbReference type="NCBI Taxonomy" id="49168"/>
    <lineage>
        <taxon>Eukaryota</taxon>
        <taxon>Viridiplantae</taxon>
        <taxon>Streptophyta</taxon>
        <taxon>Embryophyta</taxon>
        <taxon>Tracheophyta</taxon>
        <taxon>Spermatophyta</taxon>
        <taxon>Magnoliopsida</taxon>
        <taxon>eudicotyledons</taxon>
        <taxon>Gunneridae</taxon>
        <taxon>Pentapetalae</taxon>
        <taxon>asterids</taxon>
        <taxon>Ericales</taxon>
        <taxon>Ericaceae</taxon>
        <taxon>Ericoideae</taxon>
        <taxon>Rhodoreae</taxon>
        <taxon>Rhododendron</taxon>
    </lineage>
</organism>
<sequence length="111" mass="12587">MLGRYPKNQQRPFEAGKGLWAHFGASYGTEGRKRPTILDYEPTYGGKIRGKVIEGGEKKKDYEVDPTHFPEELLPSQDKPFRGVLRQPTEGEPFLEEAKEKMPPQSVKAVL</sequence>
<dbReference type="Proteomes" id="UP001062846">
    <property type="component" value="Chromosome 7"/>
</dbReference>
<protein>
    <submittedName>
        <fullName evidence="1">Uncharacterized protein</fullName>
    </submittedName>
</protein>
<comment type="caution">
    <text evidence="1">The sequence shown here is derived from an EMBL/GenBank/DDBJ whole genome shotgun (WGS) entry which is preliminary data.</text>
</comment>
<dbReference type="EMBL" id="CM046394">
    <property type="protein sequence ID" value="KAI8547267.1"/>
    <property type="molecule type" value="Genomic_DNA"/>
</dbReference>
<accession>A0ACC0N1S3</accession>
<evidence type="ECO:0000313" key="2">
    <source>
        <dbReference type="Proteomes" id="UP001062846"/>
    </source>
</evidence>
<proteinExistence type="predicted"/>